<reference evidence="2 3" key="1">
    <citation type="journal article" date="2015" name="Proc. Natl. Acad. Sci. U.S.A.">
        <title>The resurrection genome of Boea hygrometrica: A blueprint for survival of dehydration.</title>
        <authorList>
            <person name="Xiao L."/>
            <person name="Yang G."/>
            <person name="Zhang L."/>
            <person name="Yang X."/>
            <person name="Zhao S."/>
            <person name="Ji Z."/>
            <person name="Zhou Q."/>
            <person name="Hu M."/>
            <person name="Wang Y."/>
            <person name="Chen M."/>
            <person name="Xu Y."/>
            <person name="Jin H."/>
            <person name="Xiao X."/>
            <person name="Hu G."/>
            <person name="Bao F."/>
            <person name="Hu Y."/>
            <person name="Wan P."/>
            <person name="Li L."/>
            <person name="Deng X."/>
            <person name="Kuang T."/>
            <person name="Xiang C."/>
            <person name="Zhu J.K."/>
            <person name="Oliver M.J."/>
            <person name="He Y."/>
        </authorList>
    </citation>
    <scope>NUCLEOTIDE SEQUENCE [LARGE SCALE GENOMIC DNA]</scope>
    <source>
        <strain evidence="3">cv. XS01</strain>
    </source>
</reference>
<dbReference type="AlphaFoldDB" id="A0A2Z7B040"/>
<evidence type="ECO:0000313" key="3">
    <source>
        <dbReference type="Proteomes" id="UP000250235"/>
    </source>
</evidence>
<dbReference type="Proteomes" id="UP000250235">
    <property type="component" value="Unassembled WGS sequence"/>
</dbReference>
<dbReference type="EMBL" id="KV010683">
    <property type="protein sequence ID" value="KZV27093.1"/>
    <property type="molecule type" value="Genomic_DNA"/>
</dbReference>
<evidence type="ECO:0000256" key="1">
    <source>
        <dbReference type="SAM" id="MobiDB-lite"/>
    </source>
</evidence>
<gene>
    <name evidence="2" type="ORF">F511_37029</name>
</gene>
<feature type="compositionally biased region" description="Polar residues" evidence="1">
    <location>
        <begin position="90"/>
        <end position="102"/>
    </location>
</feature>
<feature type="region of interest" description="Disordered" evidence="1">
    <location>
        <begin position="80"/>
        <end position="148"/>
    </location>
</feature>
<sequence>MRRVVNYHSSWVRQRQVELFHASGNPGSTAGRGFNPAGGAPGGDLNSKSKFYLHTQTHGRRQQLRDLALANYSLQEGYRMKELHERSPTLPRTSKNITGNDRNSPKKLTVNSVLGFEAKNNNREKISQERIPPTKPDDTKDVPKSAAG</sequence>
<name>A0A2Z7B040_9LAMI</name>
<keyword evidence="3" id="KW-1185">Reference proteome</keyword>
<accession>A0A2Z7B040</accession>
<feature type="region of interest" description="Disordered" evidence="1">
    <location>
        <begin position="27"/>
        <end position="50"/>
    </location>
</feature>
<proteinExistence type="predicted"/>
<protein>
    <submittedName>
        <fullName evidence="2">Uncharacterized protein</fullName>
    </submittedName>
</protein>
<evidence type="ECO:0000313" key="2">
    <source>
        <dbReference type="EMBL" id="KZV27093.1"/>
    </source>
</evidence>
<feature type="compositionally biased region" description="Basic and acidic residues" evidence="1">
    <location>
        <begin position="135"/>
        <end position="148"/>
    </location>
</feature>
<organism evidence="2 3">
    <name type="scientific">Dorcoceras hygrometricum</name>
    <dbReference type="NCBI Taxonomy" id="472368"/>
    <lineage>
        <taxon>Eukaryota</taxon>
        <taxon>Viridiplantae</taxon>
        <taxon>Streptophyta</taxon>
        <taxon>Embryophyta</taxon>
        <taxon>Tracheophyta</taxon>
        <taxon>Spermatophyta</taxon>
        <taxon>Magnoliopsida</taxon>
        <taxon>eudicotyledons</taxon>
        <taxon>Gunneridae</taxon>
        <taxon>Pentapetalae</taxon>
        <taxon>asterids</taxon>
        <taxon>lamiids</taxon>
        <taxon>Lamiales</taxon>
        <taxon>Gesneriaceae</taxon>
        <taxon>Didymocarpoideae</taxon>
        <taxon>Trichosporeae</taxon>
        <taxon>Loxocarpinae</taxon>
        <taxon>Dorcoceras</taxon>
    </lineage>
</organism>